<accession>A0ABT5TT34</accession>
<protein>
    <recommendedName>
        <fullName evidence="4">NUDIX hydrolase</fullName>
    </recommendedName>
</protein>
<sequence length="81" mass="8677">MPGPHPSPDQRPAARTVPPDARPRRQSGDGWVQCGCGAEHWGLNGAAGLMLWRAAADQEPSLVLQHRALWSHHGGTWGLPG</sequence>
<feature type="region of interest" description="Disordered" evidence="1">
    <location>
        <begin position="1"/>
        <end position="30"/>
    </location>
</feature>
<evidence type="ECO:0000313" key="2">
    <source>
        <dbReference type="EMBL" id="MDD9205221.1"/>
    </source>
</evidence>
<evidence type="ECO:0008006" key="4">
    <source>
        <dbReference type="Google" id="ProtNLM"/>
    </source>
</evidence>
<keyword evidence="3" id="KW-1185">Reference proteome</keyword>
<feature type="non-terminal residue" evidence="2">
    <location>
        <position position="81"/>
    </location>
</feature>
<dbReference type="Proteomes" id="UP001165561">
    <property type="component" value="Unassembled WGS sequence"/>
</dbReference>
<gene>
    <name evidence="2" type="ORF">PU560_01925</name>
</gene>
<dbReference type="EMBL" id="JARACI010000354">
    <property type="protein sequence ID" value="MDD9205221.1"/>
    <property type="molecule type" value="Genomic_DNA"/>
</dbReference>
<comment type="caution">
    <text evidence="2">The sequence shown here is derived from an EMBL/GenBank/DDBJ whole genome shotgun (WGS) entry which is preliminary data.</text>
</comment>
<evidence type="ECO:0000313" key="3">
    <source>
        <dbReference type="Proteomes" id="UP001165561"/>
    </source>
</evidence>
<reference evidence="2" key="1">
    <citation type="submission" date="2023-02" db="EMBL/GenBank/DDBJ databases">
        <title>Georgenia sp.10Sc9-8, isolated from a soil sample collected from the Taklamakan desert.</title>
        <authorList>
            <person name="Liu S."/>
        </authorList>
    </citation>
    <scope>NUCLEOTIDE SEQUENCE</scope>
    <source>
        <strain evidence="2">10Sc9-8</strain>
    </source>
</reference>
<organism evidence="2 3">
    <name type="scientific">Georgenia halotolerans</name>
    <dbReference type="NCBI Taxonomy" id="3028317"/>
    <lineage>
        <taxon>Bacteria</taxon>
        <taxon>Bacillati</taxon>
        <taxon>Actinomycetota</taxon>
        <taxon>Actinomycetes</taxon>
        <taxon>Micrococcales</taxon>
        <taxon>Bogoriellaceae</taxon>
        <taxon>Georgenia</taxon>
    </lineage>
</organism>
<evidence type="ECO:0000256" key="1">
    <source>
        <dbReference type="SAM" id="MobiDB-lite"/>
    </source>
</evidence>
<name>A0ABT5TT34_9MICO</name>
<proteinExistence type="predicted"/>